<dbReference type="InterPro" id="IPR010095">
    <property type="entry name" value="Cas12f1-like_TNB"/>
</dbReference>
<dbReference type="GO" id="GO:0003677">
    <property type="term" value="F:DNA binding"/>
    <property type="evidence" value="ECO:0007669"/>
    <property type="project" value="UniProtKB-KW"/>
</dbReference>
<sequence>MKIVSTVRRGAHGKGLIQYLAGVPTLLYTEEEKQAEVNLASYAGIDIGMNNLVALTSNKPGFQSVLVNGRPVKSINQFYNKRKAELQNQLRRKGTTKRLERMTNKRNRRIDQYMHTTSKRIIDLLLKEGIGMLCIGKNDGWKQKVNMGKRTNQNFCQIPHARFIAMLTYKAELVGITVKITEESYTSKASLLDLDPLPVRDPNKSNEKYRFSGKRVKRGLYRASDGRVINADINGAGNTIRKVAPDAFRLKAVEGGKAVLASLVVHPVRLVVTPSRTQKGKS</sequence>
<dbReference type="GO" id="GO:0032196">
    <property type="term" value="P:transposition"/>
    <property type="evidence" value="ECO:0007669"/>
    <property type="project" value="UniProtKB-KW"/>
</dbReference>
<protein>
    <recommendedName>
        <fullName evidence="9">Transposase</fullName>
    </recommendedName>
</protein>
<feature type="domain" description="Probable transposase IS891/IS1136/IS1341" evidence="5">
    <location>
        <begin position="27"/>
        <end position="138"/>
    </location>
</feature>
<gene>
    <name evidence="7" type="ORF">KSF_063840</name>
</gene>
<evidence type="ECO:0000259" key="5">
    <source>
        <dbReference type="Pfam" id="PF01385"/>
    </source>
</evidence>
<keyword evidence="2" id="KW-0815">Transposition</keyword>
<dbReference type="Pfam" id="PF01385">
    <property type="entry name" value="OrfB_IS605"/>
    <property type="match status" value="1"/>
</dbReference>
<comment type="similarity">
    <text evidence="1">In the C-terminal section; belongs to the transposase 35 family.</text>
</comment>
<organism evidence="7 8">
    <name type="scientific">Reticulibacter mediterranei</name>
    <dbReference type="NCBI Taxonomy" id="2778369"/>
    <lineage>
        <taxon>Bacteria</taxon>
        <taxon>Bacillati</taxon>
        <taxon>Chloroflexota</taxon>
        <taxon>Ktedonobacteria</taxon>
        <taxon>Ktedonobacterales</taxon>
        <taxon>Reticulibacteraceae</taxon>
        <taxon>Reticulibacter</taxon>
    </lineage>
</organism>
<evidence type="ECO:0008006" key="9">
    <source>
        <dbReference type="Google" id="ProtNLM"/>
    </source>
</evidence>
<keyword evidence="8" id="KW-1185">Reference proteome</keyword>
<dbReference type="GO" id="GO:0006310">
    <property type="term" value="P:DNA recombination"/>
    <property type="evidence" value="ECO:0007669"/>
    <property type="project" value="UniProtKB-KW"/>
</dbReference>
<evidence type="ECO:0000256" key="4">
    <source>
        <dbReference type="ARBA" id="ARBA00023172"/>
    </source>
</evidence>
<name>A0A8J3IW13_9CHLR</name>
<dbReference type="Pfam" id="PF07282">
    <property type="entry name" value="Cas12f1-like_TNB"/>
    <property type="match status" value="1"/>
</dbReference>
<dbReference type="NCBIfam" id="NF040570">
    <property type="entry name" value="guided_TnpB"/>
    <property type="match status" value="1"/>
</dbReference>
<evidence type="ECO:0000256" key="1">
    <source>
        <dbReference type="ARBA" id="ARBA00008761"/>
    </source>
</evidence>
<dbReference type="AlphaFoldDB" id="A0A8J3IW13"/>
<evidence type="ECO:0000313" key="8">
    <source>
        <dbReference type="Proteomes" id="UP000597444"/>
    </source>
</evidence>
<accession>A0A8J3IW13</accession>
<feature type="domain" description="Cas12f1-like TNB" evidence="6">
    <location>
        <begin position="160"/>
        <end position="238"/>
    </location>
</feature>
<dbReference type="EMBL" id="BNJK01000001">
    <property type="protein sequence ID" value="GHO96336.1"/>
    <property type="molecule type" value="Genomic_DNA"/>
</dbReference>
<comment type="caution">
    <text evidence="7">The sequence shown here is derived from an EMBL/GenBank/DDBJ whole genome shotgun (WGS) entry which is preliminary data.</text>
</comment>
<reference evidence="7" key="1">
    <citation type="submission" date="2020-10" db="EMBL/GenBank/DDBJ databases">
        <title>Taxonomic study of unclassified bacteria belonging to the class Ktedonobacteria.</title>
        <authorList>
            <person name="Yabe S."/>
            <person name="Wang C.M."/>
            <person name="Zheng Y."/>
            <person name="Sakai Y."/>
            <person name="Cavaletti L."/>
            <person name="Monciardini P."/>
            <person name="Donadio S."/>
        </authorList>
    </citation>
    <scope>NUCLEOTIDE SEQUENCE</scope>
    <source>
        <strain evidence="7">ID150040</strain>
    </source>
</reference>
<keyword evidence="3" id="KW-0238">DNA-binding</keyword>
<dbReference type="InterPro" id="IPR001959">
    <property type="entry name" value="Transposase"/>
</dbReference>
<proteinExistence type="inferred from homology"/>
<dbReference type="Proteomes" id="UP000597444">
    <property type="component" value="Unassembled WGS sequence"/>
</dbReference>
<dbReference type="NCBIfam" id="TIGR01766">
    <property type="entry name" value="IS200/IS605 family accessory protein TnpB-like domain"/>
    <property type="match status" value="1"/>
</dbReference>
<keyword evidence="4" id="KW-0233">DNA recombination</keyword>
<dbReference type="RefSeq" id="WP_220206972.1">
    <property type="nucleotide sequence ID" value="NZ_BNJK01000001.1"/>
</dbReference>
<evidence type="ECO:0000256" key="3">
    <source>
        <dbReference type="ARBA" id="ARBA00023125"/>
    </source>
</evidence>
<evidence type="ECO:0000256" key="2">
    <source>
        <dbReference type="ARBA" id="ARBA00022578"/>
    </source>
</evidence>
<evidence type="ECO:0000259" key="6">
    <source>
        <dbReference type="Pfam" id="PF07282"/>
    </source>
</evidence>
<evidence type="ECO:0000313" key="7">
    <source>
        <dbReference type="EMBL" id="GHO96336.1"/>
    </source>
</evidence>